<dbReference type="PANTHER" id="PTHR43194:SF5">
    <property type="entry name" value="PIMELOYL-[ACYL-CARRIER PROTEIN] METHYL ESTER ESTERASE"/>
    <property type="match status" value="1"/>
</dbReference>
<dbReference type="GO" id="GO:0016787">
    <property type="term" value="F:hydrolase activity"/>
    <property type="evidence" value="ECO:0007669"/>
    <property type="project" value="UniProtKB-KW"/>
</dbReference>
<feature type="compositionally biased region" description="Basic and acidic residues" evidence="1">
    <location>
        <begin position="268"/>
        <end position="279"/>
    </location>
</feature>
<dbReference type="InterPro" id="IPR000073">
    <property type="entry name" value="AB_hydrolase_1"/>
</dbReference>
<dbReference type="InterPro" id="IPR029058">
    <property type="entry name" value="AB_hydrolase_fold"/>
</dbReference>
<dbReference type="Gene3D" id="3.40.50.1820">
    <property type="entry name" value="alpha/beta hydrolase"/>
    <property type="match status" value="1"/>
</dbReference>
<name>A0ABS9AX88_9GAMM</name>
<dbReference type="SUPFAM" id="SSF53474">
    <property type="entry name" value="alpha/beta-Hydrolases"/>
    <property type="match status" value="1"/>
</dbReference>
<evidence type="ECO:0000256" key="1">
    <source>
        <dbReference type="SAM" id="MobiDB-lite"/>
    </source>
</evidence>
<dbReference type="EMBL" id="JABFTV010000012">
    <property type="protein sequence ID" value="MCE8026334.1"/>
    <property type="molecule type" value="Genomic_DNA"/>
</dbReference>
<dbReference type="RefSeq" id="WP_234255220.1">
    <property type="nucleotide sequence ID" value="NZ_JABFTV010000012.1"/>
</dbReference>
<comment type="caution">
    <text evidence="3">The sequence shown here is derived from an EMBL/GenBank/DDBJ whole genome shotgun (WGS) entry which is preliminary data.</text>
</comment>
<dbReference type="PANTHER" id="PTHR43194">
    <property type="entry name" value="HYDROLASE ALPHA/BETA FOLD FAMILY"/>
    <property type="match status" value="1"/>
</dbReference>
<feature type="region of interest" description="Disordered" evidence="1">
    <location>
        <begin position="259"/>
        <end position="293"/>
    </location>
</feature>
<feature type="domain" description="AB hydrolase-1" evidence="2">
    <location>
        <begin position="14"/>
        <end position="250"/>
    </location>
</feature>
<proteinExistence type="predicted"/>
<evidence type="ECO:0000313" key="4">
    <source>
        <dbReference type="Proteomes" id="UP001320272"/>
    </source>
</evidence>
<protein>
    <submittedName>
        <fullName evidence="3">Alpha/beta hydrolase</fullName>
    </submittedName>
</protein>
<reference evidence="3 4" key="1">
    <citation type="journal article" date="2021" name="Front. Microbiol.">
        <title>Aerobic Denitrification and Heterotrophic Sulfur Oxidation in the Genus Halomonas Revealed by Six Novel Species Characterizations and Genome-Based Analysis.</title>
        <authorList>
            <person name="Wang L."/>
            <person name="Shao Z."/>
        </authorList>
    </citation>
    <scope>NUCLEOTIDE SEQUENCE [LARGE SCALE GENOMIC DNA]</scope>
    <source>
        <strain evidence="3 4">MCCC 1A11058</strain>
    </source>
</reference>
<keyword evidence="4" id="KW-1185">Reference proteome</keyword>
<accession>A0ABS9AX88</accession>
<organism evidence="3 4">
    <name type="scientific">Billgrantia aerodenitrificans</name>
    <dbReference type="NCBI Taxonomy" id="2733483"/>
    <lineage>
        <taxon>Bacteria</taxon>
        <taxon>Pseudomonadati</taxon>
        <taxon>Pseudomonadota</taxon>
        <taxon>Gammaproteobacteria</taxon>
        <taxon>Oceanospirillales</taxon>
        <taxon>Halomonadaceae</taxon>
        <taxon>Billgrantia</taxon>
    </lineage>
</organism>
<evidence type="ECO:0000259" key="2">
    <source>
        <dbReference type="Pfam" id="PF12697"/>
    </source>
</evidence>
<dbReference type="Proteomes" id="UP001320272">
    <property type="component" value="Unassembled WGS sequence"/>
</dbReference>
<gene>
    <name evidence="3" type="ORF">HOP59_19600</name>
</gene>
<evidence type="ECO:0000313" key="3">
    <source>
        <dbReference type="EMBL" id="MCE8026334.1"/>
    </source>
</evidence>
<dbReference type="InterPro" id="IPR050228">
    <property type="entry name" value="Carboxylesterase_BioH"/>
</dbReference>
<dbReference type="Pfam" id="PF12697">
    <property type="entry name" value="Abhydrolase_6"/>
    <property type="match status" value="1"/>
</dbReference>
<sequence length="293" mass="32738">MEGHSDTATPGWILLRGLVREARHWEGFPERLAQALQQPARAVDLPGNGAHWRKASPTRIDGMVDALRRELNAAGSRGPHRVLAISLGGMVALRWAQRFPDEVACLVLINSSLRGTAPFYQRLRPRQYPRLLMALLLPLSHEQRELAILRMTTRQQSDLHGVAQRYARWQREAPVSKANLMRQLLAAARGFPLPRALPGLPALVLTSKADQMVSWQCSRRIAERWGWPLQCHLSGGHDLPIDDPEWVIAAIRQWLESGLAGRAQQPGGERHQGQADERPGQSAQAKADTQPKQ</sequence>
<keyword evidence="3" id="KW-0378">Hydrolase</keyword>